<feature type="signal peptide" evidence="1">
    <location>
        <begin position="1"/>
        <end position="25"/>
    </location>
</feature>
<protein>
    <recommendedName>
        <fullName evidence="4">Secreted protein</fullName>
    </recommendedName>
</protein>
<dbReference type="AlphaFoldDB" id="A0A0B2VHJ7"/>
<dbReference type="Proteomes" id="UP000031036">
    <property type="component" value="Unassembled WGS sequence"/>
</dbReference>
<evidence type="ECO:0000313" key="2">
    <source>
        <dbReference type="EMBL" id="KHN80884.1"/>
    </source>
</evidence>
<keyword evidence="1" id="KW-0732">Signal</keyword>
<proteinExistence type="predicted"/>
<name>A0A0B2VHJ7_TOXCA</name>
<evidence type="ECO:0000313" key="3">
    <source>
        <dbReference type="Proteomes" id="UP000031036"/>
    </source>
</evidence>
<evidence type="ECO:0000256" key="1">
    <source>
        <dbReference type="SAM" id="SignalP"/>
    </source>
</evidence>
<evidence type="ECO:0008006" key="4">
    <source>
        <dbReference type="Google" id="ProtNLM"/>
    </source>
</evidence>
<comment type="caution">
    <text evidence="2">The sequence shown here is derived from an EMBL/GenBank/DDBJ whole genome shotgun (WGS) entry which is preliminary data.</text>
</comment>
<accession>A0A0B2VHJ7</accession>
<keyword evidence="3" id="KW-1185">Reference proteome</keyword>
<dbReference type="EMBL" id="JPKZ01001646">
    <property type="protein sequence ID" value="KHN80884.1"/>
    <property type="molecule type" value="Genomic_DNA"/>
</dbReference>
<gene>
    <name evidence="2" type="ORF">Tcan_05502</name>
</gene>
<organism evidence="2 3">
    <name type="scientific">Toxocara canis</name>
    <name type="common">Canine roundworm</name>
    <dbReference type="NCBI Taxonomy" id="6265"/>
    <lineage>
        <taxon>Eukaryota</taxon>
        <taxon>Metazoa</taxon>
        <taxon>Ecdysozoa</taxon>
        <taxon>Nematoda</taxon>
        <taxon>Chromadorea</taxon>
        <taxon>Rhabditida</taxon>
        <taxon>Spirurina</taxon>
        <taxon>Ascaridomorpha</taxon>
        <taxon>Ascaridoidea</taxon>
        <taxon>Toxocaridae</taxon>
        <taxon>Toxocara</taxon>
    </lineage>
</organism>
<feature type="chain" id="PRO_5002077284" description="Secreted protein" evidence="1">
    <location>
        <begin position="26"/>
        <end position="77"/>
    </location>
</feature>
<reference evidence="2 3" key="1">
    <citation type="submission" date="2014-11" db="EMBL/GenBank/DDBJ databases">
        <title>Genetic blueprint of the zoonotic pathogen Toxocara canis.</title>
        <authorList>
            <person name="Zhu X.-Q."/>
            <person name="Korhonen P.K."/>
            <person name="Cai H."/>
            <person name="Young N.D."/>
            <person name="Nejsum P."/>
            <person name="von Samson-Himmelstjerna G."/>
            <person name="Boag P.R."/>
            <person name="Tan P."/>
            <person name="Li Q."/>
            <person name="Min J."/>
            <person name="Yang Y."/>
            <person name="Wang X."/>
            <person name="Fang X."/>
            <person name="Hall R.S."/>
            <person name="Hofmann A."/>
            <person name="Sternberg P.W."/>
            <person name="Jex A.R."/>
            <person name="Gasser R.B."/>
        </authorList>
    </citation>
    <scope>NUCLEOTIDE SEQUENCE [LARGE SCALE GENOMIC DNA]</scope>
    <source>
        <strain evidence="2">PN_DK_2014</strain>
    </source>
</reference>
<sequence>MRRMPFKKALRWILVELLGYRWLQSANTVSALQRALLSNCDNDCDAGRLVKICSACSKRVLVSSKCLIAYRPEMFYI</sequence>